<sequence>MVLTPKLQNHTLFGRGRRDVDKQCGVVLIPPLNKDTALVLEHCRVTHQTAVL</sequence>
<dbReference type="Proteomes" id="UP000010445">
    <property type="component" value="Unassembled WGS sequence"/>
</dbReference>
<reference evidence="1 2" key="1">
    <citation type="submission" date="2012-05" db="EMBL/GenBank/DDBJ databases">
        <authorList>
            <person name="Weinstock G."/>
            <person name="Sodergren E."/>
            <person name="Lobos E.A."/>
            <person name="Fulton L."/>
            <person name="Fulton R."/>
            <person name="Courtney L."/>
            <person name="Fronick C."/>
            <person name="O'Laughlin M."/>
            <person name="Godfrey J."/>
            <person name="Wilson R.M."/>
            <person name="Miner T."/>
            <person name="Farmer C."/>
            <person name="Delehaunty K."/>
            <person name="Cordes M."/>
            <person name="Minx P."/>
            <person name="Tomlinson C."/>
            <person name="Chen J."/>
            <person name="Wollam A."/>
            <person name="Pepin K.H."/>
            <person name="Bhonagiri V."/>
            <person name="Zhang X."/>
            <person name="Suruliraj S."/>
            <person name="Warren W."/>
            <person name="Mitreva M."/>
            <person name="Mardis E.R."/>
            <person name="Wilson R.K."/>
        </authorList>
    </citation>
    <scope>NUCLEOTIDE SEQUENCE [LARGE SCALE GENOMIC DNA]</scope>
    <source>
        <strain evidence="1 2">F0235</strain>
    </source>
</reference>
<dbReference type="STRING" id="1035195.HMPREF9997_01706"/>
<comment type="caution">
    <text evidence="1">The sequence shown here is derived from an EMBL/GenBank/DDBJ whole genome shotgun (WGS) entry which is preliminary data.</text>
</comment>
<name>L1MEZ6_9CORY</name>
<dbReference type="AlphaFoldDB" id="L1MEZ6"/>
<keyword evidence="2" id="KW-1185">Reference proteome</keyword>
<protein>
    <submittedName>
        <fullName evidence="1">Uncharacterized protein</fullName>
    </submittedName>
</protein>
<dbReference type="HOGENOM" id="CLU_3078836_0_0_11"/>
<evidence type="ECO:0000313" key="1">
    <source>
        <dbReference type="EMBL" id="EKX89803.1"/>
    </source>
</evidence>
<accession>L1MEZ6</accession>
<dbReference type="EMBL" id="AMEM01000022">
    <property type="protein sequence ID" value="EKX89803.1"/>
    <property type="molecule type" value="Genomic_DNA"/>
</dbReference>
<dbReference type="PATRIC" id="fig|1035195.3.peg.1541"/>
<proteinExistence type="predicted"/>
<gene>
    <name evidence="1" type="ORF">HMPREF9997_01706</name>
</gene>
<evidence type="ECO:0000313" key="2">
    <source>
        <dbReference type="Proteomes" id="UP000010445"/>
    </source>
</evidence>
<organism evidence="1 2">
    <name type="scientific">Corynebacterium durum F0235</name>
    <dbReference type="NCBI Taxonomy" id="1035195"/>
    <lineage>
        <taxon>Bacteria</taxon>
        <taxon>Bacillati</taxon>
        <taxon>Actinomycetota</taxon>
        <taxon>Actinomycetes</taxon>
        <taxon>Mycobacteriales</taxon>
        <taxon>Corynebacteriaceae</taxon>
        <taxon>Corynebacterium</taxon>
    </lineage>
</organism>